<dbReference type="AlphaFoldDB" id="A0AAC8W5N5"/>
<dbReference type="Proteomes" id="UP000069935">
    <property type="component" value="Chromosome 7"/>
</dbReference>
<proteinExistence type="predicted"/>
<dbReference type="RefSeq" id="WP_045585455.1">
    <property type="nucleotide sequence ID" value="NZ_CP012407.1"/>
</dbReference>
<dbReference type="InterPro" id="IPR011122">
    <property type="entry name" value="WavE"/>
</dbReference>
<organism evidence="1 2">
    <name type="scientific">Azospirillum thiophilum</name>
    <dbReference type="NCBI Taxonomy" id="528244"/>
    <lineage>
        <taxon>Bacteria</taxon>
        <taxon>Pseudomonadati</taxon>
        <taxon>Pseudomonadota</taxon>
        <taxon>Alphaproteobacteria</taxon>
        <taxon>Rhodospirillales</taxon>
        <taxon>Azospirillaceae</taxon>
        <taxon>Azospirillum</taxon>
    </lineage>
</organism>
<keyword evidence="2" id="KW-1185">Reference proteome</keyword>
<dbReference type="EMBL" id="CP012407">
    <property type="protein sequence ID" value="ALG75558.1"/>
    <property type="molecule type" value="Genomic_DNA"/>
</dbReference>
<evidence type="ECO:0000313" key="1">
    <source>
        <dbReference type="EMBL" id="ALG75558.1"/>
    </source>
</evidence>
<evidence type="ECO:0008006" key="3">
    <source>
        <dbReference type="Google" id="ProtNLM"/>
    </source>
</evidence>
<gene>
    <name evidence="1" type="ORF">AL072_31905</name>
</gene>
<evidence type="ECO:0000313" key="2">
    <source>
        <dbReference type="Proteomes" id="UP000069935"/>
    </source>
</evidence>
<reference evidence="2" key="1">
    <citation type="submission" date="2015-08" db="EMBL/GenBank/DDBJ databases">
        <title>Complete Genome Sequence of Azospirillum thiophilum BV-S.</title>
        <authorList>
            <person name="Fomenkov A."/>
            <person name="Vincze T."/>
            <person name="Grabovich M."/>
            <person name="Dubinina G."/>
            <person name="Orlova M."/>
            <person name="Belousova E."/>
            <person name="Roberts R.J."/>
        </authorList>
    </citation>
    <scope>NUCLEOTIDE SEQUENCE [LARGE SCALE GENOMIC DNA]</scope>
    <source>
        <strain evidence="2">BV-S</strain>
    </source>
</reference>
<name>A0AAC8W5N5_9PROT</name>
<dbReference type="KEGG" id="ati:AL072_31905"/>
<reference evidence="1 2" key="2">
    <citation type="journal article" date="2016" name="Genome Announc.">
        <title>Complete Genome Sequence of a Strain of Azospirillum thiophilum Isolated from a Sulfide Spring.</title>
        <authorList>
            <person name="Fomenkov A."/>
            <person name="Vincze T."/>
            <person name="Grabovich M."/>
            <person name="Anton B.P."/>
            <person name="Dubinina G."/>
            <person name="Orlova M."/>
            <person name="Belousova E."/>
            <person name="Roberts R.J."/>
        </authorList>
    </citation>
    <scope>NUCLEOTIDE SEQUENCE [LARGE SCALE GENOMIC DNA]</scope>
    <source>
        <strain evidence="1 2">BV-S</strain>
    </source>
</reference>
<dbReference type="Pfam" id="PF07507">
    <property type="entry name" value="WavE"/>
    <property type="match status" value="1"/>
</dbReference>
<accession>A0AAC8W5N5</accession>
<protein>
    <recommendedName>
        <fullName evidence="3">WavE lipopolysaccharide synthesis</fullName>
    </recommendedName>
</protein>
<sequence>MIAPRDVSVVVQGPWNPDQTPQALASVRAHLPGAQVVLSVWKGGPDFPAHAVDADTVLLNADPGAVDLRGLLHPDIEYRTATASSNFNRQADSTLAGLRLADRPYALKLRTDMVLEHAGFLAYPALFRDIPAPMRMFGERIVTTNVRCPQRSFAMFVQDFCSFGRTEDMRLLWEAERHPSRQALLDMPREEREVRVLVPEQQLVASALHRRQHEVPMPNSLANGPALAELTERAVAGNFVCLDVRRFGVRTLKPSLEWVNSADEMRLSWLWILRASYEEYLSWCRRHCGDAVDALIAECGDGYAPAMEDAALKRRLVTGPNALAPQPLFDEALRCFLAGRNDDALHGATTLQRAGLRDPALDRLFERLGRRPPG</sequence>